<feature type="region of interest" description="Disordered" evidence="10">
    <location>
        <begin position="3853"/>
        <end position="3920"/>
    </location>
</feature>
<feature type="compositionally biased region" description="Basic and acidic residues" evidence="10">
    <location>
        <begin position="2966"/>
        <end position="2976"/>
    </location>
</feature>
<dbReference type="Gene3D" id="3.90.132.10">
    <property type="entry name" value="Leishmanolysin , domain 2"/>
    <property type="match status" value="2"/>
</dbReference>
<dbReference type="FunFam" id="3.90.132.10:FF:000001">
    <property type="entry name" value="leishmanolysin-like peptidase isoform X2"/>
    <property type="match status" value="2"/>
</dbReference>
<dbReference type="Gene3D" id="2.10.55.10">
    <property type="entry name" value="Leishmanolysin domain 3"/>
    <property type="match status" value="2"/>
</dbReference>
<protein>
    <submittedName>
        <fullName evidence="12">Leishmanolysin-like peptidase</fullName>
    </submittedName>
</protein>
<evidence type="ECO:0000313" key="12">
    <source>
        <dbReference type="EMBL" id="KAK1929545.1"/>
    </source>
</evidence>
<keyword evidence="13" id="KW-1185">Reference proteome</keyword>
<comment type="caution">
    <text evidence="12">The sequence shown here is derived from an EMBL/GenBank/DDBJ whole genome shotgun (WGS) entry which is preliminary data.</text>
</comment>
<evidence type="ECO:0000313" key="13">
    <source>
        <dbReference type="Proteomes" id="UP001259832"/>
    </source>
</evidence>
<evidence type="ECO:0000256" key="1">
    <source>
        <dbReference type="ARBA" id="ARBA00005860"/>
    </source>
</evidence>
<evidence type="ECO:0000256" key="8">
    <source>
        <dbReference type="PIRSR" id="PIRSR601577-2"/>
    </source>
</evidence>
<evidence type="ECO:0000256" key="4">
    <source>
        <dbReference type="ARBA" id="ARBA00022801"/>
    </source>
</evidence>
<dbReference type="EMBL" id="JASMQC010000047">
    <property type="protein sequence ID" value="KAK1929545.1"/>
    <property type="molecule type" value="Genomic_DNA"/>
</dbReference>
<evidence type="ECO:0000256" key="6">
    <source>
        <dbReference type="ARBA" id="ARBA00023049"/>
    </source>
</evidence>
<feature type="binding site" evidence="8">
    <location>
        <position position="959"/>
    </location>
    <ligand>
        <name>Zn(2+)</name>
        <dbReference type="ChEBI" id="CHEBI:29105"/>
        <note>catalytic</note>
    </ligand>
</feature>
<evidence type="ECO:0000256" key="9">
    <source>
        <dbReference type="SAM" id="Coils"/>
    </source>
</evidence>
<feature type="transmembrane region" description="Helical" evidence="11">
    <location>
        <begin position="3790"/>
        <end position="3813"/>
    </location>
</feature>
<feature type="binding site" evidence="8">
    <location>
        <position position="1060"/>
    </location>
    <ligand>
        <name>Zn(2+)</name>
        <dbReference type="ChEBI" id="CHEBI:29105"/>
        <note>catalytic</note>
    </ligand>
</feature>
<feature type="compositionally biased region" description="Basic and acidic residues" evidence="10">
    <location>
        <begin position="2936"/>
        <end position="2959"/>
    </location>
</feature>
<keyword evidence="6 8" id="KW-0482">Metalloprotease</keyword>
<evidence type="ECO:0000256" key="10">
    <source>
        <dbReference type="SAM" id="MobiDB-lite"/>
    </source>
</evidence>
<feature type="compositionally biased region" description="Basic and acidic residues" evidence="10">
    <location>
        <begin position="4452"/>
        <end position="4461"/>
    </location>
</feature>
<dbReference type="PANTHER" id="PTHR10942">
    <property type="entry name" value="LEISHMANOLYSIN-LIKE PEPTIDASE"/>
    <property type="match status" value="1"/>
</dbReference>
<dbReference type="GO" id="GO:0004222">
    <property type="term" value="F:metalloendopeptidase activity"/>
    <property type="evidence" value="ECO:0007669"/>
    <property type="project" value="InterPro"/>
</dbReference>
<dbReference type="InterPro" id="IPR001577">
    <property type="entry name" value="Peptidase_M8"/>
</dbReference>
<dbReference type="Proteomes" id="UP001259832">
    <property type="component" value="Unassembled WGS sequence"/>
</dbReference>
<feature type="compositionally biased region" description="Basic and acidic residues" evidence="10">
    <location>
        <begin position="3903"/>
        <end position="3920"/>
    </location>
</feature>
<feature type="coiled-coil region" evidence="9">
    <location>
        <begin position="1784"/>
        <end position="1822"/>
    </location>
</feature>
<dbReference type="GO" id="GO:0007155">
    <property type="term" value="P:cell adhesion"/>
    <property type="evidence" value="ECO:0007669"/>
    <property type="project" value="InterPro"/>
</dbReference>
<keyword evidence="9" id="KW-0175">Coiled coil</keyword>
<dbReference type="GO" id="GO:0006508">
    <property type="term" value="P:proteolysis"/>
    <property type="evidence" value="ECO:0007669"/>
    <property type="project" value="UniProtKB-KW"/>
</dbReference>
<feature type="coiled-coil region" evidence="9">
    <location>
        <begin position="2195"/>
        <end position="2222"/>
    </location>
</feature>
<keyword evidence="4" id="KW-0378">Hydrolase</keyword>
<feature type="compositionally biased region" description="Polar residues" evidence="10">
    <location>
        <begin position="1369"/>
        <end position="1389"/>
    </location>
</feature>
<keyword evidence="3 8" id="KW-0479">Metal-binding</keyword>
<feature type="region of interest" description="Disordered" evidence="10">
    <location>
        <begin position="2927"/>
        <end position="2976"/>
    </location>
</feature>
<dbReference type="Pfam" id="PF01457">
    <property type="entry name" value="Peptidase_M8"/>
    <property type="match status" value="2"/>
</dbReference>
<organism evidence="12 13">
    <name type="scientific">Phytophthora citrophthora</name>
    <dbReference type="NCBI Taxonomy" id="4793"/>
    <lineage>
        <taxon>Eukaryota</taxon>
        <taxon>Sar</taxon>
        <taxon>Stramenopiles</taxon>
        <taxon>Oomycota</taxon>
        <taxon>Peronosporomycetes</taxon>
        <taxon>Peronosporales</taxon>
        <taxon>Peronosporaceae</taxon>
        <taxon>Phytophthora</taxon>
    </lineage>
</organism>
<evidence type="ECO:0000256" key="7">
    <source>
        <dbReference type="PIRSR" id="PIRSR601577-1"/>
    </source>
</evidence>
<name>A0AAD9G0P8_9STRA</name>
<comment type="similarity">
    <text evidence="1">Belongs to the peptidase M8 family.</text>
</comment>
<keyword evidence="2" id="KW-0645">Protease</keyword>
<proteinExistence type="inferred from homology"/>
<dbReference type="PANTHER" id="PTHR10942:SF0">
    <property type="entry name" value="LEISHMANOLYSIN-LIKE PEPTIDASE"/>
    <property type="match status" value="1"/>
</dbReference>
<evidence type="ECO:0000256" key="2">
    <source>
        <dbReference type="ARBA" id="ARBA00022670"/>
    </source>
</evidence>
<accession>A0AAD9G0P8</accession>
<dbReference type="GO" id="GO:0005737">
    <property type="term" value="C:cytoplasm"/>
    <property type="evidence" value="ECO:0007669"/>
    <property type="project" value="TreeGrafter"/>
</dbReference>
<feature type="compositionally biased region" description="Basic residues" evidence="10">
    <location>
        <begin position="4442"/>
        <end position="4451"/>
    </location>
</feature>
<feature type="binding site" evidence="8">
    <location>
        <position position="955"/>
    </location>
    <ligand>
        <name>Zn(2+)</name>
        <dbReference type="ChEBI" id="CHEBI:29105"/>
        <note>catalytic</note>
    </ligand>
</feature>
<dbReference type="GO" id="GO:0016020">
    <property type="term" value="C:membrane"/>
    <property type="evidence" value="ECO:0007669"/>
    <property type="project" value="InterPro"/>
</dbReference>
<feature type="region of interest" description="Disordered" evidence="10">
    <location>
        <begin position="1361"/>
        <end position="1394"/>
    </location>
</feature>
<evidence type="ECO:0000256" key="5">
    <source>
        <dbReference type="ARBA" id="ARBA00022833"/>
    </source>
</evidence>
<keyword evidence="5 8" id="KW-0862">Zinc</keyword>
<sequence>MNKALPGRSHSNDKSTIVSATSYLLVHTSGGKLHSRFARPQIYYGKTTCTSYGCVNDPCEVSPAGPGVPNTDFLIYVRAESTSGCSSGSTLAYASACQQDQYDRPTFGMVNFCPNKLSTSSSDFERQVSTALHEFSHALGFSSRLFPLMRNEDGTPRTPRDSDGDPHIYTSGICPNGKEIEYYVEPSNSTIQFSTERDHVVAKMVTPRVRAYVQQHFNCSTLEGAEMESQDGGCIGSHWEERLFESEYMTAVDSYHNVFSALTLAFFEDSGWYRVNASTSEMLHFGLNKGCSFVTEKCVDPVTEMAVAADHFCTSIDTQGCSVDARSRSTCSLSSKSQNIPAEYQYFLGSPSKGGINTFADFCLINVGYSGGDCSISTNLLKLGATSINAYGESYCPTCKCTRTSLRSGDSTGWGINPPRQSGCYSINNKKKRVRSAASSSTALQRRKRAAIETLREEVASLEGHLAQLTTAGGHSYASAVTEDDEHLSEWNRRALLQYQKRRQSEQENRHLKKMLLQQSKISRQLRGILHGRNVFAGMDFVRTFESPICEGSYFTTNHSAMLLGGLGHEVDSVYRNFHRIYRPHESTRSQLIYNEKHDANVINFSMKTPLDWPMRSVFKNVWELLEKSSDRSRKPNTLEAKINVTLPLLDHSSSQFHQLHLVRKFEEKDRIVIVCSDLIQMTSRKIRLRSVGQAVFSPSEMDSSSGCVLEMFLKLCVEPSNTEEDSSDDIRHGQEVVLGAFGRHVRKFWQNEQNRLVDVTHRLLDGEEESLNQDLYQSIRITPYYDNASFNNLTSDIRDTVDKVMQEAIQRTSKALQVVPVRGNLFAQRFCPAKFSTSPPVCQSIAEEEFCLEMTMPDDHFAPIRYCDQCTSNDCADDICVESPAGQGVPDTDFLIYVKAEDTANCLSDGTLAYASTCQQDQFDRPTFGMVNFCPGKIDTADFAFESLVSTALHELSHALGFSSRFFPLMRYDDGTPRTERDEIGNPPIFSAGICPNGKEIEYYVEPSNSTIQFSTERDHVVAKMVTPRVRAYVQQHFNCSTLEGAEMESQDGGCIGSHWEERLFESEYMTAVDSYHNVFSALTLAFFEDSGWYRVNASTSEMLHFGLNKGCSFVTEKCVDPVTEMAVAADHFCTSIDTQGCSVDARSRSTCSLSSKSQNIPAEYQYFLGSPSKGGINTFADFCPINVGYSGGDCSISTNLLNLGNSSVNALGETYCSTCKCTTTSLRSDDSSLWSIIPARQTGCYLMKCIRNSRKSVSSLIVKLTVQRSQTQDTVTLTCSKKGVEFSVPGFSGVITCPDPLVVCGNDDPSQVEIVTESGGTGSSASGTFLDEMAAFLNKTDAPRTLVEDNNTNTDLLDDRVIEDDGSNTTDSGDQDRSFSTNTQVSKHLTRRQKEILRKKKYERRLKNERETLRSLVGELTAKLTQLKQGNTSTQDDTSAASAATWQALAIVHRDQRHQAEKEKHRLEAAIDEQATYLATLRALLPKHIYDWVAITAITRAALLSSRQANMQANHVLFSEHLRQVFVAYTQVDEQFGRFESLPDGMTSSLHRLETDGLQRYKHFHKITFPFSLKQTSEAWWNLTNLNQWVQDGDGYTDLADPNDAVILRVRVVRTLSSGMTVSILQRYILHRFVEENRSVFLWRTYSEGEGEFAGIHVEETGWARLQPSTDGESTDVAVRVHQIPMITLNRSGSQVETFFDVMQSLQMESAQLVTTLLSRKLLQESLETIDLAPEMEPSDVAFLSEVSAFLDTSDLCLTDSNVVSTKASVQATRQQKQALRKKRYELRLKNEREVLQRLKVELTSRLTRLQCEYKNKANRSNTDAATSNSPWRNLVLLERQQLLQLKEEQEKLVSAVTMQASYINTLRGMAPDELLQAVASQQETFVAVASSMQVNHQSNHVRFAQQLSQVVAAHDQAGNIFSDFDVFNIPTGMTSGMCLPKSGGAAFYQHFNRFTQPFRLDQTQNSWWKLASLEDVIKDREDYSDLADPRETTILRLRLVRTLVTGATVSIIQRYIFRRVVEENRAVFTWKTLSEGEGIFTGMYLEETGWASLQEPKEEEITVVGVCVQQTPMRFGELKPPSTDNQTFCELLRNMLNENAHVITAALSKMLIDETLAGMMTLDAVSVEKSGPKAKHNEAKGCSFPDGLLVSEFAQLLYMDNQLGASVVKNEDLPPKPTTRAEREVIRKRKYHQRLRNERESLRQTVNELSLQLQQLKQKPTGINWEDFALQQKLQLQKVEMEHKKLFAATKMQALYIGKLCEQLPDRNVANLLIRATANRAVPRPVNPYFDYANYCALAQTVNACYVKVDDVMREFTLNSMRDGVTSSMHYCEESGEVEYFQHLNQFTEPYSYKQTRGTWWKLAKLLHRQHDRQDLDGLGSPNDTVALRFRLVRTLRHGETVSVLQRYVHQRFMEDSRTIFVWKTQSEGEDVFKGMKCEETGWVCLQPSMEDDSTLVRVCVRQAPLHVGSCISLEETAREFDDVLQSSVREDMNAAGRNIGSVMATDFDFLDEVAAFLDPDTLPPVTTPRGDDNVGALSESTIAASYTGQKKTKLHEEPTDNRRKRYRDRIKNERQELKRMERELTQRLQGIIDFRQGANTCARTDLSTSNSFWQDLAIQQKQHLISSEEEQKRLVAATIFATYDVFYLKILPSIPVLRSNTVQPLNNLKWLRLKSSDASLYEEYLKEVNDSYARVDQVLADCEMDAMSIGGTSSLRRLSAGGGVEYIQYVHKILQPVSFKNPCRNMWKAAKLPHRQIDREVNEDVSDLGNTVAYRFRLKKTLATGSTLSILRRDLSRQFIENERTVIVGLDTDETTWVSIRPYSDGLKSCALMEICSQQIPAPFRSTNTHDSTVKAFKEMTQQAVHEDERESIRFLEKMLLGILRNELTEFLTLEAFAGRKSLEDGLLQSSVVVEAAKSLLPTDASSDDTDDSLKTERYSTRKSNRRSETPDMRRQKYRMRAKNERDGLRREAKELSTRIRDMISAREGRNTTARTDLVLSKTFWREVAIHQREQRFLVEAEHKHLSAIVNAQSRALSLATHTPRCGYGGFKHDDDLKWLRLKSSVSSLYTTHLQDVDKCYAQVDQIFQDTTRESSESRELPYKYKPNGDIEYFQQRDRALLPSSFENSSRVMWELVLWPHRQIDREVYDVSTAKNVKQWKTMSIMKHLVCRRFIESDRVVIVWRIFSEGEGDFSGLDVDETSWASIRPVNDGSQFKTSMEFYGRQIPVPYLTANANNPIGKAFLDMMQDTKKEKMSTRTRAEAKRLRFSRAGDDVHDSDHSELLYSALTAGALWFLGMKDMVQLLGTCRTLRHDKTLNVMALSNSSVGVHLMHGCSGDWMDLSLQKQQDSSLQAGEESIFWSGCSEHNHVSRKKQVNRLLLEDTVPLDFSRGQAAQMLSLIGRMEKRLKPFYSRAYVATPFGEFIRARPVVVPLPARTDKDPSKLWTMEDARVALNSMWDRFGDDFTASTSEYVHVSELGMHWENTIVAKRDAKKKCSFCDAAKKAVREYRREAKSLMDEFSRVLKARQVEWRAEGLDDDEIHECRSLLKADMFLEDSYPDPNAAESTQDDILAHICENDKFPLILFEGMAHGLERKNDDIFNALALECQDLCEEFYQPLEQNLAAAVAFSGQRVHRSWMDTGEEAAIIRRELIAGLSTSGFLVGVIMTLVVKCSFLVLTLLNGLVSGQNSEGIDGITTPPSGCQLCANSRDCSRAFRDGPGQYCGIWMDQYCGIWMDRLSHELPCCCMLNAVCNVSPADYVCTCAYVGAMPPHQSESDLMNKVLWLWWILDIIVVMAACGACLFGLVKQLMHQSDEIMTSDLDFLDEVSAFLAQETIAGCESLEDELHQRPGDGGAAPDSLSDDADEGQKSERYPTRKSNRRSNTTDTRRQKYRMRAKNERDGLRREAKELSTRIHDMVSTREGRNTTARTDLVLSKTFWREVAIHQREQRLLVEAEYSRLSALVNAQGMYIESLGVRQGTFESALTLATPKRYGTFKHQVDDHKWLRLKSSVCSLYSTYLQEVDNCYAQVDEIFQEIGMESFPIGSPDSSYIYKTNGDVEYFQHRNRLLLPFEFVHSSRVMWELVPLPHRQIDRQVYHGVSDPENTVGFQFRLQKTSSRGKIMSIMKHLVCRRFVESDRVVLVWRVFSEGEGDFSGLDVDENSWACIRPVNDRSQNKTLMEFHSRQTPVPYLIANASNPIVKDFQEMMQDAVTQDEQEVTRLLGKHLLECFLAKSDLGQSKQTKLMSINALNMVALHFRRRLHLYVRFKYAEEGKLELSYNQTKKLVDSCYRVKSVPENDDDGHPTGKMTFQKHRSEILRKVFNVVQFETRSRKFADELKTNGYGVSITMIRPRKVKTPEAIAEKDTFDKELFKLGPIMASDLEFLDEVSAFLALETFAGDKSLDDERPVDGEAASAYFLQADSLSDDTDESQKSKRYPTRKSSRRGDTGDNRRQKYRMRLKSEREQLRRTVDELSTQVKGLIDAQKGKETTARTDLVLAKTFWRKVAIHQREQRLLVEEEHKRLKAIVNAQSMYLESLGVRQDSSALTLLTSEAQGGCLTVAHDQINDLRWLRLKSSVSSLYAMYLQDVDKCYAQVDQIFQGVAMESLPIGFIDSSYRYKPNGDVDYFQHRKRFLQPFSFKDSSRVMWELVPLPHRQIDRQVYHGVSDPENTVGFQFRLQKTSSRGKIMSIMKHVVCRRFIESDRVVIVWKIFSEGEGDFSGLDVDETCWASIRPGNDGSQNKTLLEFHSRQMPVPYLIANASNSVVKDFRDMMQDAVTQDEQEVVSLLGKRLLEYSVATAGLELPEQTLCL</sequence>
<reference evidence="12" key="1">
    <citation type="submission" date="2023-08" db="EMBL/GenBank/DDBJ databases">
        <title>Reference Genome Resource for the Citrus Pathogen Phytophthora citrophthora.</title>
        <authorList>
            <person name="Moller H."/>
            <person name="Coetzee B."/>
            <person name="Rose L.J."/>
            <person name="Van Niekerk J.M."/>
        </authorList>
    </citation>
    <scope>NUCLEOTIDE SEQUENCE</scope>
    <source>
        <strain evidence="12">STE-U-9442</strain>
    </source>
</reference>
<evidence type="ECO:0000256" key="11">
    <source>
        <dbReference type="SAM" id="Phobius"/>
    </source>
</evidence>
<gene>
    <name evidence="12" type="ORF">P3T76_014943</name>
</gene>
<evidence type="ECO:0000256" key="3">
    <source>
        <dbReference type="ARBA" id="ARBA00022723"/>
    </source>
</evidence>
<dbReference type="GO" id="GO:0046872">
    <property type="term" value="F:metal ion binding"/>
    <property type="evidence" value="ECO:0007669"/>
    <property type="project" value="UniProtKB-KW"/>
</dbReference>
<comment type="cofactor">
    <cofactor evidence="8">
        <name>Zn(2+)</name>
        <dbReference type="ChEBI" id="CHEBI:29105"/>
    </cofactor>
    <text evidence="8">Binds 1 zinc ion per subunit.</text>
</comment>
<feature type="coiled-coil region" evidence="9">
    <location>
        <begin position="2567"/>
        <end position="2594"/>
    </location>
</feature>
<dbReference type="SUPFAM" id="SSF55486">
    <property type="entry name" value="Metalloproteases ('zincins'), catalytic domain"/>
    <property type="match status" value="2"/>
</dbReference>
<feature type="active site" evidence="7">
    <location>
        <position position="956"/>
    </location>
</feature>
<keyword evidence="11" id="KW-0472">Membrane</keyword>
<keyword evidence="11" id="KW-0812">Transmembrane</keyword>
<dbReference type="Gene3D" id="3.10.170.20">
    <property type="match status" value="2"/>
</dbReference>
<feature type="region of interest" description="Disordered" evidence="10">
    <location>
        <begin position="4433"/>
        <end position="4472"/>
    </location>
</feature>
<keyword evidence="11" id="KW-1133">Transmembrane helix</keyword>
<feature type="transmembrane region" description="Helical" evidence="11">
    <location>
        <begin position="3666"/>
        <end position="3687"/>
    </location>
</feature>
<feature type="coiled-coil region" evidence="9">
    <location>
        <begin position="1394"/>
        <end position="1425"/>
    </location>
</feature>